<dbReference type="SUPFAM" id="SSF48452">
    <property type="entry name" value="TPR-like"/>
    <property type="match status" value="1"/>
</dbReference>
<dbReference type="HOGENOM" id="CLU_2344147_0_0_6"/>
<evidence type="ECO:0000313" key="1">
    <source>
        <dbReference type="EMBL" id="AGH47406.1"/>
    </source>
</evidence>
<dbReference type="Gene3D" id="1.25.40.10">
    <property type="entry name" value="Tetratricopeptide repeat domain"/>
    <property type="match status" value="1"/>
</dbReference>
<dbReference type="EMBL" id="CP003837">
    <property type="protein sequence ID" value="AGH47406.1"/>
    <property type="molecule type" value="Genomic_DNA"/>
</dbReference>
<organism evidence="1 2">
    <name type="scientific">Paraglaciecola psychrophila 170</name>
    <dbReference type="NCBI Taxonomy" id="1129794"/>
    <lineage>
        <taxon>Bacteria</taxon>
        <taxon>Pseudomonadati</taxon>
        <taxon>Pseudomonadota</taxon>
        <taxon>Gammaproteobacteria</taxon>
        <taxon>Alteromonadales</taxon>
        <taxon>Alteromonadaceae</taxon>
        <taxon>Paraglaciecola</taxon>
    </lineage>
</organism>
<dbReference type="eggNOG" id="COG0457">
    <property type="taxonomic scope" value="Bacteria"/>
</dbReference>
<dbReference type="InterPro" id="IPR011990">
    <property type="entry name" value="TPR-like_helical_dom_sf"/>
</dbReference>
<keyword evidence="2" id="KW-1185">Reference proteome</keyword>
<sequence length="97" mass="10935">MSEFQPNREDQTEYLAYRAALAQQLKQTKLAKKDYQTLTKIESDNAKWWLGLAVAKDQLGEINMAIKSYNKASSLGQLQGSVNEFIQQRITVLAGTP</sequence>
<reference evidence="1 2" key="1">
    <citation type="journal article" date="2013" name="Genome Announc.">
        <title>Complete Genome Sequence of Glaciecola psychrophila Strain 170T.</title>
        <authorList>
            <person name="Yin J."/>
            <person name="Chen J."/>
            <person name="Liu G."/>
            <person name="Yu Y."/>
            <person name="Song L."/>
            <person name="Wang X."/>
            <person name="Qu X."/>
        </authorList>
    </citation>
    <scope>NUCLEOTIDE SEQUENCE [LARGE SCALE GENOMIC DNA]</scope>
    <source>
        <strain evidence="1 2">170</strain>
    </source>
</reference>
<dbReference type="RefSeq" id="WP_015431373.1">
    <property type="nucleotide sequence ID" value="NC_020514.1"/>
</dbReference>
<dbReference type="Proteomes" id="UP000011864">
    <property type="component" value="Chromosome"/>
</dbReference>
<accession>M4RUZ9</accession>
<dbReference type="SMART" id="SM00028">
    <property type="entry name" value="TPR"/>
    <property type="match status" value="2"/>
</dbReference>
<dbReference type="AlphaFoldDB" id="M4RUZ9"/>
<proteinExistence type="predicted"/>
<dbReference type="KEGG" id="gps:C427_5309"/>
<evidence type="ECO:0000313" key="2">
    <source>
        <dbReference type="Proteomes" id="UP000011864"/>
    </source>
</evidence>
<protein>
    <submittedName>
        <fullName evidence="1">Uncharacterized protein</fullName>
    </submittedName>
</protein>
<dbReference type="PATRIC" id="fig|1129794.4.peg.5292"/>
<gene>
    <name evidence="1" type="ORF">C427_5309</name>
</gene>
<dbReference type="InterPro" id="IPR019734">
    <property type="entry name" value="TPR_rpt"/>
</dbReference>
<name>M4RUZ9_9ALTE</name>
<dbReference type="STRING" id="1129794.C427_5309"/>